<evidence type="ECO:0000259" key="2">
    <source>
        <dbReference type="Pfam" id="PF04194"/>
    </source>
</evidence>
<sequence>MAPYDSDSEIEDQDFTETNVLLGYASKDADEDTISRLGGVPEWIDSNTPSAALARCNGCKEMMVLLLQLNAELPEKFPGHDRRLFVFSCRKQSCQRKQGSVRAIRGTRISKEALEAAKAAKEAAEAEEKRRKEEASKPKEVGPGLGNALFGGGSSSGASANPFSTGSANPFGSASGSNPFASGSASPFSSTPAAPAAKQEDAPKQQDPAASLPKTFAETLNLNNTQKVEQGPHPPPEAWPAADKLPKPYSVSYLDDAEFETLDPEPAPVPQKVTMDIDDGEQAGAAGVDKEVFESTMDEVFQKFADRLAQNPDQSIRYEFGGTPLLYSKKDNVGKVLSAAAAAKKSGMPRCGNCGAGRVFEVQMTPQAITELESEEELGLEGMEWGTVIVGVCEADCLPRGTQEGEAGYIEEWCGVQWEELDKK</sequence>
<protein>
    <submittedName>
        <fullName evidence="3">PDCD2_C domain-containing protein</fullName>
    </submittedName>
</protein>
<dbReference type="GO" id="GO:0030490">
    <property type="term" value="P:maturation of SSU-rRNA"/>
    <property type="evidence" value="ECO:0007669"/>
    <property type="project" value="TreeGrafter"/>
</dbReference>
<feature type="region of interest" description="Disordered" evidence="1">
    <location>
        <begin position="120"/>
        <end position="158"/>
    </location>
</feature>
<dbReference type="InterPro" id="IPR007320">
    <property type="entry name" value="PDCD2_C"/>
</dbReference>
<keyword evidence="4" id="KW-1185">Reference proteome</keyword>
<organism evidence="3 4">
    <name type="scientific">Plectosphaerella cucumerina</name>
    <dbReference type="NCBI Taxonomy" id="40658"/>
    <lineage>
        <taxon>Eukaryota</taxon>
        <taxon>Fungi</taxon>
        <taxon>Dikarya</taxon>
        <taxon>Ascomycota</taxon>
        <taxon>Pezizomycotina</taxon>
        <taxon>Sordariomycetes</taxon>
        <taxon>Hypocreomycetidae</taxon>
        <taxon>Glomerellales</taxon>
        <taxon>Plectosphaerellaceae</taxon>
        <taxon>Plectosphaerella</taxon>
    </lineage>
</organism>
<evidence type="ECO:0000313" key="3">
    <source>
        <dbReference type="EMBL" id="KAH7362098.1"/>
    </source>
</evidence>
<dbReference type="GO" id="GO:0005737">
    <property type="term" value="C:cytoplasm"/>
    <property type="evidence" value="ECO:0007669"/>
    <property type="project" value="InterPro"/>
</dbReference>
<comment type="caution">
    <text evidence="3">The sequence shown here is derived from an EMBL/GenBank/DDBJ whole genome shotgun (WGS) entry which is preliminary data.</text>
</comment>
<dbReference type="Proteomes" id="UP000813385">
    <property type="component" value="Unassembled WGS sequence"/>
</dbReference>
<dbReference type="PANTHER" id="PTHR47524">
    <property type="entry name" value="20S RRNA ACCUMULATION PROTEIN 4"/>
    <property type="match status" value="1"/>
</dbReference>
<gene>
    <name evidence="3" type="ORF">B0T11DRAFT_80779</name>
</gene>
<dbReference type="EMBL" id="JAGPXD010000003">
    <property type="protein sequence ID" value="KAH7362098.1"/>
    <property type="molecule type" value="Genomic_DNA"/>
</dbReference>
<evidence type="ECO:0000256" key="1">
    <source>
        <dbReference type="SAM" id="MobiDB-lite"/>
    </source>
</evidence>
<feature type="compositionally biased region" description="Low complexity" evidence="1">
    <location>
        <begin position="177"/>
        <end position="197"/>
    </location>
</feature>
<feature type="domain" description="Programmed cell death protein 2 C-terminal" evidence="2">
    <location>
        <begin position="298"/>
        <end position="418"/>
    </location>
</feature>
<dbReference type="OrthoDB" id="443682at2759"/>
<proteinExistence type="predicted"/>
<dbReference type="AlphaFoldDB" id="A0A8K0X469"/>
<feature type="compositionally biased region" description="Basic and acidic residues" evidence="1">
    <location>
        <begin position="120"/>
        <end position="140"/>
    </location>
</feature>
<feature type="compositionally biased region" description="Gly residues" evidence="1">
    <location>
        <begin position="143"/>
        <end position="155"/>
    </location>
</feature>
<evidence type="ECO:0000313" key="4">
    <source>
        <dbReference type="Proteomes" id="UP000813385"/>
    </source>
</evidence>
<dbReference type="PANTHER" id="PTHR47524:SF1">
    <property type="entry name" value="20S RRNA ACCUMULATION PROTEIN 4"/>
    <property type="match status" value="1"/>
</dbReference>
<name>A0A8K0X469_9PEZI</name>
<feature type="compositionally biased region" description="Polar residues" evidence="1">
    <location>
        <begin position="218"/>
        <end position="228"/>
    </location>
</feature>
<dbReference type="Pfam" id="PF04194">
    <property type="entry name" value="PDCD2_C"/>
    <property type="match status" value="1"/>
</dbReference>
<feature type="region of interest" description="Disordered" evidence="1">
    <location>
        <begin position="177"/>
        <end position="246"/>
    </location>
</feature>
<reference evidence="3" key="1">
    <citation type="journal article" date="2021" name="Nat. Commun.">
        <title>Genetic determinants of endophytism in the Arabidopsis root mycobiome.</title>
        <authorList>
            <person name="Mesny F."/>
            <person name="Miyauchi S."/>
            <person name="Thiergart T."/>
            <person name="Pickel B."/>
            <person name="Atanasova L."/>
            <person name="Karlsson M."/>
            <person name="Huettel B."/>
            <person name="Barry K.W."/>
            <person name="Haridas S."/>
            <person name="Chen C."/>
            <person name="Bauer D."/>
            <person name="Andreopoulos W."/>
            <person name="Pangilinan J."/>
            <person name="LaButti K."/>
            <person name="Riley R."/>
            <person name="Lipzen A."/>
            <person name="Clum A."/>
            <person name="Drula E."/>
            <person name="Henrissat B."/>
            <person name="Kohler A."/>
            <person name="Grigoriev I.V."/>
            <person name="Martin F.M."/>
            <person name="Hacquard S."/>
        </authorList>
    </citation>
    <scope>NUCLEOTIDE SEQUENCE</scope>
    <source>
        <strain evidence="3">MPI-CAGE-AT-0016</strain>
    </source>
</reference>
<accession>A0A8K0X469</accession>